<name>A0A0P1ANF6_PLAHL</name>
<feature type="compositionally biased region" description="Polar residues" evidence="1">
    <location>
        <begin position="353"/>
        <end position="367"/>
    </location>
</feature>
<dbReference type="EMBL" id="CCYD01000610">
    <property type="protein sequence ID" value="CEG42303.1"/>
    <property type="molecule type" value="Genomic_DNA"/>
</dbReference>
<evidence type="ECO:0000313" key="2">
    <source>
        <dbReference type="EMBL" id="CEG42303.1"/>
    </source>
</evidence>
<feature type="compositionally biased region" description="Basic and acidic residues" evidence="1">
    <location>
        <begin position="291"/>
        <end position="320"/>
    </location>
</feature>
<proteinExistence type="predicted"/>
<reference evidence="3" key="1">
    <citation type="submission" date="2014-09" db="EMBL/GenBank/DDBJ databases">
        <authorList>
            <person name="Sharma Rahul"/>
            <person name="Thines Marco"/>
        </authorList>
    </citation>
    <scope>NUCLEOTIDE SEQUENCE [LARGE SCALE GENOMIC DNA]</scope>
</reference>
<dbReference type="OrthoDB" id="162882at2759"/>
<feature type="compositionally biased region" description="Basic and acidic residues" evidence="1">
    <location>
        <begin position="335"/>
        <end position="352"/>
    </location>
</feature>
<keyword evidence="3" id="KW-1185">Reference proteome</keyword>
<feature type="region of interest" description="Disordered" evidence="1">
    <location>
        <begin position="291"/>
        <end position="399"/>
    </location>
</feature>
<accession>A0A0P1ANF6</accession>
<organism evidence="2 3">
    <name type="scientific">Plasmopara halstedii</name>
    <name type="common">Downy mildew of sunflower</name>
    <dbReference type="NCBI Taxonomy" id="4781"/>
    <lineage>
        <taxon>Eukaryota</taxon>
        <taxon>Sar</taxon>
        <taxon>Stramenopiles</taxon>
        <taxon>Oomycota</taxon>
        <taxon>Peronosporomycetes</taxon>
        <taxon>Peronosporales</taxon>
        <taxon>Peronosporaceae</taxon>
        <taxon>Plasmopara</taxon>
    </lineage>
</organism>
<dbReference type="AlphaFoldDB" id="A0A0P1ANF6"/>
<dbReference type="OMA" id="NMAGQAT"/>
<dbReference type="Proteomes" id="UP000054928">
    <property type="component" value="Unassembled WGS sequence"/>
</dbReference>
<dbReference type="GeneID" id="36407643"/>
<dbReference type="PANTHER" id="PTHR47372">
    <property type="entry name" value="DAUER UP-REGULATED-RELATED"/>
    <property type="match status" value="1"/>
</dbReference>
<evidence type="ECO:0000313" key="3">
    <source>
        <dbReference type="Proteomes" id="UP000054928"/>
    </source>
</evidence>
<sequence length="399" mass="42370">MSAHEQEIELARDRIHDTTQKADSYLAGLTKRIDEYEKKHTSFEPAGKYLKSAIETSRSATEKLKTQGENLSEKSVPMALDGMHAVRESLDSLQQQTAAYDKKFAGSHGHQAVETLQSYAIAGRQHATDALETTNEQLMKLRDAIGNMAGQATHGAQVVVGEAVRVAEFGDEKLGVSNIASGVVQKVRDLDTRLGVTAVAAKVDATVTGGIGCKIATATVGMVAESVNYLSETLQNAKLAAQHSETAQSVEAKGSAVTGSVIAKKNEVQDTFSNAAEKGKEMIGMTTEVSKEKAGQTKELAEEKAGQASDKAREVTEKTKAKAGQAKGVVEENVEYAKGKGSEMTETSKDKAGQTQDTAKETINQAAEKSGEVTEAAKGKADHAKNGVNDKTDKVKKTV</sequence>
<feature type="compositionally biased region" description="Basic and acidic residues" evidence="1">
    <location>
        <begin position="369"/>
        <end position="399"/>
    </location>
</feature>
<protein>
    <submittedName>
        <fullName evidence="2">Uncharacterized conserved protein</fullName>
    </submittedName>
</protein>
<evidence type="ECO:0000256" key="1">
    <source>
        <dbReference type="SAM" id="MobiDB-lite"/>
    </source>
</evidence>
<dbReference type="RefSeq" id="XP_024578672.1">
    <property type="nucleotide sequence ID" value="XM_024728168.1"/>
</dbReference>
<dbReference type="PANTHER" id="PTHR47372:SF11">
    <property type="entry name" value="RE19971P"/>
    <property type="match status" value="1"/>
</dbReference>